<comment type="caution">
    <text evidence="1">The sequence shown here is derived from an EMBL/GenBank/DDBJ whole genome shotgun (WGS) entry which is preliminary data.</text>
</comment>
<keyword evidence="2" id="KW-1185">Reference proteome</keyword>
<dbReference type="EMBL" id="JAMYZZ010000034">
    <property type="protein sequence ID" value="MCP1259496.1"/>
    <property type="molecule type" value="Genomic_DNA"/>
</dbReference>
<dbReference type="RefSeq" id="WP_165992585.1">
    <property type="nucleotide sequence ID" value="NZ_JAMYZY010000037.1"/>
</dbReference>
<gene>
    <name evidence="1" type="ORF">NKW50_12925</name>
</gene>
<name>A0ABT1F2Q3_9PROT</name>
<sequence>MYGHQAVQTAQAETSNRWREAVRERWRITLLSAWEREALIVEGAVTSRPPKVAFLKQKARMTRNNVSCK</sequence>
<dbReference type="Proteomes" id="UP001523528">
    <property type="component" value="Unassembled WGS sequence"/>
</dbReference>
<proteinExistence type="predicted"/>
<organism evidence="1 2">
    <name type="scientific">Acetobacter lambici</name>
    <dbReference type="NCBI Taxonomy" id="1332824"/>
    <lineage>
        <taxon>Bacteria</taxon>
        <taxon>Pseudomonadati</taxon>
        <taxon>Pseudomonadota</taxon>
        <taxon>Alphaproteobacteria</taxon>
        <taxon>Acetobacterales</taxon>
        <taxon>Acetobacteraceae</taxon>
        <taxon>Acetobacter</taxon>
    </lineage>
</organism>
<reference evidence="1 2" key="1">
    <citation type="submission" date="2022-06" db="EMBL/GenBank/DDBJ databases">
        <title>Acetobacer genomes from food samples.</title>
        <authorList>
            <person name="Sombolestani A."/>
        </authorList>
    </citation>
    <scope>NUCLEOTIDE SEQUENCE [LARGE SCALE GENOMIC DNA]</scope>
    <source>
        <strain evidence="1 2">R-83285</strain>
    </source>
</reference>
<evidence type="ECO:0000313" key="2">
    <source>
        <dbReference type="Proteomes" id="UP001523528"/>
    </source>
</evidence>
<protein>
    <submittedName>
        <fullName evidence="1">Uncharacterized protein</fullName>
    </submittedName>
</protein>
<evidence type="ECO:0000313" key="1">
    <source>
        <dbReference type="EMBL" id="MCP1259496.1"/>
    </source>
</evidence>
<accession>A0ABT1F2Q3</accession>